<organism evidence="2 3">
    <name type="scientific">Stylosanthes scabra</name>
    <dbReference type="NCBI Taxonomy" id="79078"/>
    <lineage>
        <taxon>Eukaryota</taxon>
        <taxon>Viridiplantae</taxon>
        <taxon>Streptophyta</taxon>
        <taxon>Embryophyta</taxon>
        <taxon>Tracheophyta</taxon>
        <taxon>Spermatophyta</taxon>
        <taxon>Magnoliopsida</taxon>
        <taxon>eudicotyledons</taxon>
        <taxon>Gunneridae</taxon>
        <taxon>Pentapetalae</taxon>
        <taxon>rosids</taxon>
        <taxon>fabids</taxon>
        <taxon>Fabales</taxon>
        <taxon>Fabaceae</taxon>
        <taxon>Papilionoideae</taxon>
        <taxon>50 kb inversion clade</taxon>
        <taxon>dalbergioids sensu lato</taxon>
        <taxon>Dalbergieae</taxon>
        <taxon>Pterocarpus clade</taxon>
        <taxon>Stylosanthes</taxon>
    </lineage>
</organism>
<accession>A0ABU6XJ66</accession>
<evidence type="ECO:0000256" key="1">
    <source>
        <dbReference type="SAM" id="MobiDB-lite"/>
    </source>
</evidence>
<sequence>MKCHPPWLPSSRRCPRKVFEPPHPKNRGAFFPSNAPFPKLGRETPSAIAARFTAIAADSPVFANRSDKTGEAVVSCEASGGAFATGTGPTKGSIPGFSGRIGRYSPVFKTMANINTIKFTKHINTT</sequence>
<reference evidence="2 3" key="1">
    <citation type="journal article" date="2023" name="Plants (Basel)">
        <title>Bridging the Gap: Combining Genomics and Transcriptomics Approaches to Understand Stylosanthes scabra, an Orphan Legume from the Brazilian Caatinga.</title>
        <authorList>
            <person name="Ferreira-Neto J.R.C."/>
            <person name="da Silva M.D."/>
            <person name="Binneck E."/>
            <person name="de Melo N.F."/>
            <person name="da Silva R.H."/>
            <person name="de Melo A.L.T.M."/>
            <person name="Pandolfi V."/>
            <person name="Bustamante F.O."/>
            <person name="Brasileiro-Vidal A.C."/>
            <person name="Benko-Iseppon A.M."/>
        </authorList>
    </citation>
    <scope>NUCLEOTIDE SEQUENCE [LARGE SCALE GENOMIC DNA]</scope>
    <source>
        <tissue evidence="2">Leaves</tissue>
    </source>
</reference>
<keyword evidence="3" id="KW-1185">Reference proteome</keyword>
<dbReference type="EMBL" id="JASCZI010211851">
    <property type="protein sequence ID" value="MED6197124.1"/>
    <property type="molecule type" value="Genomic_DNA"/>
</dbReference>
<evidence type="ECO:0000313" key="2">
    <source>
        <dbReference type="EMBL" id="MED6197124.1"/>
    </source>
</evidence>
<proteinExistence type="predicted"/>
<protein>
    <submittedName>
        <fullName evidence="2">Uncharacterized protein</fullName>
    </submittedName>
</protein>
<evidence type="ECO:0000313" key="3">
    <source>
        <dbReference type="Proteomes" id="UP001341840"/>
    </source>
</evidence>
<dbReference type="Proteomes" id="UP001341840">
    <property type="component" value="Unassembled WGS sequence"/>
</dbReference>
<gene>
    <name evidence="2" type="ORF">PIB30_053737</name>
</gene>
<feature type="region of interest" description="Disordered" evidence="1">
    <location>
        <begin position="18"/>
        <end position="37"/>
    </location>
</feature>
<comment type="caution">
    <text evidence="2">The sequence shown here is derived from an EMBL/GenBank/DDBJ whole genome shotgun (WGS) entry which is preliminary data.</text>
</comment>
<name>A0ABU6XJ66_9FABA</name>